<dbReference type="AlphaFoldDB" id="A0A8S1E875"/>
<gene>
    <name evidence="3" type="ORF">CBOVIS_LOCUS327</name>
</gene>
<evidence type="ECO:0000256" key="1">
    <source>
        <dbReference type="SAM" id="SignalP"/>
    </source>
</evidence>
<protein>
    <recommendedName>
        <fullName evidence="2">Ground-like domain-containing protein</fullName>
    </recommendedName>
</protein>
<dbReference type="InterPro" id="IPR007284">
    <property type="entry name" value="Ground-like_dom"/>
</dbReference>
<evidence type="ECO:0000313" key="4">
    <source>
        <dbReference type="Proteomes" id="UP000494206"/>
    </source>
</evidence>
<keyword evidence="4" id="KW-1185">Reference proteome</keyword>
<dbReference type="OrthoDB" id="5825670at2759"/>
<keyword evidence="1" id="KW-0732">Signal</keyword>
<accession>A0A8S1E875</accession>
<feature type="domain" description="Ground-like" evidence="2">
    <location>
        <begin position="173"/>
        <end position="242"/>
    </location>
</feature>
<feature type="signal peptide" evidence="1">
    <location>
        <begin position="1"/>
        <end position="20"/>
    </location>
</feature>
<name>A0A8S1E875_9PELO</name>
<comment type="caution">
    <text evidence="3">The sequence shown here is derived from an EMBL/GenBank/DDBJ whole genome shotgun (WGS) entry which is preliminary data.</text>
</comment>
<dbReference type="EMBL" id="CADEPM010000001">
    <property type="protein sequence ID" value="CAB3396823.1"/>
    <property type="molecule type" value="Genomic_DNA"/>
</dbReference>
<proteinExistence type="predicted"/>
<feature type="chain" id="PRO_5035874993" description="Ground-like domain-containing protein" evidence="1">
    <location>
        <begin position="21"/>
        <end position="251"/>
    </location>
</feature>
<sequence length="251" mass="27185">MRRVAVALLGVQLFAVAVNGFLFIGPSCGCTPSPACPYMPISCNQKPIVHSAKTVAQQPIPVYSVPDDLDLRAAAFGVPLVPQELPSTFEILHNLGDLHANSPSENPVVDGNSNTDYVPRDNDEDLTVIDNGGLVGSKDIRRSPQPTIHVHQDVEDSTSNVSEPHVEENLDLNKCNSQVLKKLMLENMNDSSAESKKKINAAAEIKLGGNVDVICSRGHFSYIFTSNLFCEASKGLTTCIAFRQAEKITRN</sequence>
<evidence type="ECO:0000313" key="3">
    <source>
        <dbReference type="EMBL" id="CAB3396823.1"/>
    </source>
</evidence>
<dbReference type="Pfam" id="PF04155">
    <property type="entry name" value="Ground-like"/>
    <property type="match status" value="1"/>
</dbReference>
<organism evidence="3 4">
    <name type="scientific">Caenorhabditis bovis</name>
    <dbReference type="NCBI Taxonomy" id="2654633"/>
    <lineage>
        <taxon>Eukaryota</taxon>
        <taxon>Metazoa</taxon>
        <taxon>Ecdysozoa</taxon>
        <taxon>Nematoda</taxon>
        <taxon>Chromadorea</taxon>
        <taxon>Rhabditida</taxon>
        <taxon>Rhabditina</taxon>
        <taxon>Rhabditomorpha</taxon>
        <taxon>Rhabditoidea</taxon>
        <taxon>Rhabditidae</taxon>
        <taxon>Peloderinae</taxon>
        <taxon>Caenorhabditis</taxon>
    </lineage>
</organism>
<reference evidence="3 4" key="1">
    <citation type="submission" date="2020-04" db="EMBL/GenBank/DDBJ databases">
        <authorList>
            <person name="Laetsch R D."/>
            <person name="Stevens L."/>
            <person name="Kumar S."/>
            <person name="Blaxter L. M."/>
        </authorList>
    </citation>
    <scope>NUCLEOTIDE SEQUENCE [LARGE SCALE GENOMIC DNA]</scope>
</reference>
<evidence type="ECO:0000259" key="2">
    <source>
        <dbReference type="Pfam" id="PF04155"/>
    </source>
</evidence>
<dbReference type="Proteomes" id="UP000494206">
    <property type="component" value="Unassembled WGS sequence"/>
</dbReference>